<evidence type="ECO:0000256" key="1">
    <source>
        <dbReference type="ARBA" id="ARBA00022679"/>
    </source>
</evidence>
<dbReference type="PANTHER" id="PTHR43289:SF34">
    <property type="entry name" value="SERINE_THREONINE-PROTEIN KINASE YBDM-RELATED"/>
    <property type="match status" value="1"/>
</dbReference>
<feature type="domain" description="Protein kinase" evidence="7">
    <location>
        <begin position="12"/>
        <end position="270"/>
    </location>
</feature>
<reference evidence="8 9" key="1">
    <citation type="journal article" date="2019" name="Genome Biol. Evol.">
        <title>Day and night: Metabolic profiles and evolutionary relationships of six axenic non-marine cyanobacteria.</title>
        <authorList>
            <person name="Will S.E."/>
            <person name="Henke P."/>
            <person name="Boedeker C."/>
            <person name="Huang S."/>
            <person name="Brinkmann H."/>
            <person name="Rohde M."/>
            <person name="Jarek M."/>
            <person name="Friedl T."/>
            <person name="Seufert S."/>
            <person name="Schumacher M."/>
            <person name="Overmann J."/>
            <person name="Neumann-Schaal M."/>
            <person name="Petersen J."/>
        </authorList>
    </citation>
    <scope>NUCLEOTIDE SEQUENCE [LARGE SCALE GENOMIC DNA]</scope>
    <source>
        <strain evidence="8 9">SAG 39.79</strain>
    </source>
</reference>
<dbReference type="EMBL" id="RSCK01000002">
    <property type="protein sequence ID" value="RUT14277.1"/>
    <property type="molecule type" value="Genomic_DNA"/>
</dbReference>
<feature type="compositionally biased region" description="Pro residues" evidence="6">
    <location>
        <begin position="572"/>
        <end position="586"/>
    </location>
</feature>
<dbReference type="PROSITE" id="PS50011">
    <property type="entry name" value="PROTEIN_KINASE_DOM"/>
    <property type="match status" value="1"/>
</dbReference>
<dbReference type="GO" id="GO:0004674">
    <property type="term" value="F:protein serine/threonine kinase activity"/>
    <property type="evidence" value="ECO:0007669"/>
    <property type="project" value="TreeGrafter"/>
</dbReference>
<protein>
    <recommendedName>
        <fullName evidence="7">Protein kinase domain-containing protein</fullName>
    </recommendedName>
</protein>
<keyword evidence="2 5" id="KW-0547">Nucleotide-binding</keyword>
<keyword evidence="4 5" id="KW-0067">ATP-binding</keyword>
<feature type="region of interest" description="Disordered" evidence="6">
    <location>
        <begin position="275"/>
        <end position="311"/>
    </location>
</feature>
<gene>
    <name evidence="8" type="ORF">DSM107010_03080</name>
</gene>
<evidence type="ECO:0000256" key="5">
    <source>
        <dbReference type="PROSITE-ProRule" id="PRU10141"/>
    </source>
</evidence>
<evidence type="ECO:0000256" key="6">
    <source>
        <dbReference type="SAM" id="MobiDB-lite"/>
    </source>
</evidence>
<dbReference type="PROSITE" id="PS00107">
    <property type="entry name" value="PROTEIN_KINASE_ATP"/>
    <property type="match status" value="1"/>
</dbReference>
<feature type="compositionally biased region" description="Pro residues" evidence="6">
    <location>
        <begin position="510"/>
        <end position="522"/>
    </location>
</feature>
<feature type="compositionally biased region" description="Low complexity" evidence="6">
    <location>
        <begin position="500"/>
        <end position="509"/>
    </location>
</feature>
<keyword evidence="9" id="KW-1185">Reference proteome</keyword>
<evidence type="ECO:0000259" key="7">
    <source>
        <dbReference type="PROSITE" id="PS50011"/>
    </source>
</evidence>
<dbReference type="PROSITE" id="PS00108">
    <property type="entry name" value="PROTEIN_KINASE_ST"/>
    <property type="match status" value="1"/>
</dbReference>
<dbReference type="PANTHER" id="PTHR43289">
    <property type="entry name" value="MITOGEN-ACTIVATED PROTEIN KINASE KINASE KINASE 20-RELATED"/>
    <property type="match status" value="1"/>
</dbReference>
<feature type="compositionally biased region" description="Low complexity" evidence="6">
    <location>
        <begin position="523"/>
        <end position="556"/>
    </location>
</feature>
<organism evidence="8 9">
    <name type="scientific">Chroococcidiopsis cubana SAG 39.79</name>
    <dbReference type="NCBI Taxonomy" id="388085"/>
    <lineage>
        <taxon>Bacteria</taxon>
        <taxon>Bacillati</taxon>
        <taxon>Cyanobacteriota</taxon>
        <taxon>Cyanophyceae</taxon>
        <taxon>Chroococcidiopsidales</taxon>
        <taxon>Chroococcidiopsidaceae</taxon>
        <taxon>Chroococcidiopsis</taxon>
    </lineage>
</organism>
<proteinExistence type="predicted"/>
<evidence type="ECO:0000256" key="3">
    <source>
        <dbReference type="ARBA" id="ARBA00022777"/>
    </source>
</evidence>
<feature type="compositionally biased region" description="Polar residues" evidence="6">
    <location>
        <begin position="456"/>
        <end position="482"/>
    </location>
</feature>
<evidence type="ECO:0000313" key="9">
    <source>
        <dbReference type="Proteomes" id="UP000282574"/>
    </source>
</evidence>
<dbReference type="Proteomes" id="UP000282574">
    <property type="component" value="Unassembled WGS sequence"/>
</dbReference>
<feature type="compositionally biased region" description="Polar residues" evidence="6">
    <location>
        <begin position="382"/>
        <end position="395"/>
    </location>
</feature>
<dbReference type="InterPro" id="IPR000719">
    <property type="entry name" value="Prot_kinase_dom"/>
</dbReference>
<evidence type="ECO:0000256" key="2">
    <source>
        <dbReference type="ARBA" id="ARBA00022741"/>
    </source>
</evidence>
<feature type="compositionally biased region" description="Low complexity" evidence="6">
    <location>
        <begin position="288"/>
        <end position="310"/>
    </location>
</feature>
<feature type="binding site" evidence="5">
    <location>
        <position position="41"/>
    </location>
    <ligand>
        <name>ATP</name>
        <dbReference type="ChEBI" id="CHEBI:30616"/>
    </ligand>
</feature>
<name>A0AB37USZ9_9CYAN</name>
<dbReference type="GO" id="GO:0005524">
    <property type="term" value="F:ATP binding"/>
    <property type="evidence" value="ECO:0007669"/>
    <property type="project" value="UniProtKB-UniRule"/>
</dbReference>
<dbReference type="SUPFAM" id="SSF56112">
    <property type="entry name" value="Protein kinase-like (PK-like)"/>
    <property type="match status" value="1"/>
</dbReference>
<accession>A0AB37USZ9</accession>
<feature type="compositionally biased region" description="Polar residues" evidence="6">
    <location>
        <begin position="402"/>
        <end position="434"/>
    </location>
</feature>
<feature type="compositionally biased region" description="Pro residues" evidence="6">
    <location>
        <begin position="489"/>
        <end position="499"/>
    </location>
</feature>
<keyword evidence="3" id="KW-0418">Kinase</keyword>
<evidence type="ECO:0000313" key="8">
    <source>
        <dbReference type="EMBL" id="RUT14277.1"/>
    </source>
</evidence>
<dbReference type="InterPro" id="IPR008271">
    <property type="entry name" value="Ser/Thr_kinase_AS"/>
</dbReference>
<dbReference type="Gene3D" id="1.10.510.10">
    <property type="entry name" value="Transferase(Phosphotransferase) domain 1"/>
    <property type="match status" value="1"/>
</dbReference>
<dbReference type="SMART" id="SM00220">
    <property type="entry name" value="S_TKc"/>
    <property type="match status" value="1"/>
</dbReference>
<dbReference type="CDD" id="cd14014">
    <property type="entry name" value="STKc_PknB_like"/>
    <property type="match status" value="1"/>
</dbReference>
<dbReference type="Pfam" id="PF00069">
    <property type="entry name" value="Pkinase"/>
    <property type="match status" value="1"/>
</dbReference>
<dbReference type="InterPro" id="IPR011009">
    <property type="entry name" value="Kinase-like_dom_sf"/>
</dbReference>
<dbReference type="RefSeq" id="WP_127022194.1">
    <property type="nucleotide sequence ID" value="NZ_RSCK01000002.1"/>
</dbReference>
<comment type="caution">
    <text evidence="8">The sequence shown here is derived from an EMBL/GenBank/DDBJ whole genome shotgun (WGS) entry which is preliminary data.</text>
</comment>
<evidence type="ECO:0000256" key="4">
    <source>
        <dbReference type="ARBA" id="ARBA00022840"/>
    </source>
</evidence>
<feature type="region of interest" description="Disordered" evidence="6">
    <location>
        <begin position="350"/>
        <end position="644"/>
    </location>
</feature>
<dbReference type="AlphaFoldDB" id="A0AB37USZ9"/>
<dbReference type="InterPro" id="IPR017441">
    <property type="entry name" value="Protein_kinase_ATP_BS"/>
</dbReference>
<keyword evidence="1" id="KW-0808">Transferase</keyword>
<sequence>MLAGKTLQRGKYTLEQEIGRGGFGITYKATHQFLGQPVVVKTLNELLRQAPQFAKFQRQFQDEARRLAACVHPNIVRVSDFFIEDGLPFMVMDYIPGQTLAKVVFPDRPLPETLAIHYIRQIGAALEVVHQKNLLHRDVKPQNIILRQGTQEVVLIDFGIAREFTPGSTQTHTNMVSEGYAPIEQYLAHAPRTPATDVYALAATLYAILTAKVPVAASLRDRIPMPNVRQINPRLSVDVERAIILGMEIEAVNRPATVADWLELLPHTYSQSFSGGLTGGGRSPTHNSSIPSWLSQSSQPGVSVMEPPSIESEEIPAKQSFLRGLWIGGGLAAIAGIATLAIGTVFPKSVPQSPQNSIPARSSQPAPQPTSPTDARYEKNITLPQKENSQKANSTAPPPTQPVKNTTEQQPAANTSGQSGTQNLSSPVNPTIRSGTRRWRQDRNNAGQGFNRRVRATSSTRNRSTVTPTQPKTNPQRNSTKTNKNKSPQPAPSPTPKPEQSPTSKQSPTPSSPTPSPSPAASPSPQNAQPSPAASPSPQNAQPSPEASPSPQNAQPSPEPAPSPQNAQPSPEASPSPQNAPAPTPEASPTTNNQPPSPTPAAPSSNSSPAKGGEPMLPSDYESGSITPSPTPTAAQTPPANPPH</sequence>